<gene>
    <name evidence="1" type="ORF">LECACI_7A008357</name>
</gene>
<evidence type="ECO:0000313" key="1">
    <source>
        <dbReference type="EMBL" id="CAK4033198.1"/>
    </source>
</evidence>
<dbReference type="EMBL" id="CAVMBE010000080">
    <property type="protein sequence ID" value="CAK4033198.1"/>
    <property type="molecule type" value="Genomic_DNA"/>
</dbReference>
<sequence length="304" mass="33629">MPKYSHTASLFIPSTRRRKSIQYWSPYPHPGVTSSNPDDDARLFHRITTRPHTDMTLVATSPEEKSHSNTVLGYPYSLSEAVWPDADVFTSHQHQYATRSPGTKRKHSSSEYCTTDAESFGCDSASLADSLLKDDAGHTFATTGSWFDWPSSPISTPQDITLRPDFEFVDGYLPPTPGSPSNSLKDIVSSPAKTEIQLHSAFQDPASRSPLLQHFTPSVFDGSTASIAQPVATGSPTSESSLGIDDDDISEYWLDPIEDKQDSTPGEDEAERRRWRMIFTDASDQSLDDVIWLSKNPIDPDGKV</sequence>
<name>A0AAI8Z693_9PEZI</name>
<organism evidence="1 2">
    <name type="scientific">Lecanosticta acicola</name>
    <dbReference type="NCBI Taxonomy" id="111012"/>
    <lineage>
        <taxon>Eukaryota</taxon>
        <taxon>Fungi</taxon>
        <taxon>Dikarya</taxon>
        <taxon>Ascomycota</taxon>
        <taxon>Pezizomycotina</taxon>
        <taxon>Dothideomycetes</taxon>
        <taxon>Dothideomycetidae</taxon>
        <taxon>Mycosphaerellales</taxon>
        <taxon>Mycosphaerellaceae</taxon>
        <taxon>Lecanosticta</taxon>
    </lineage>
</organism>
<reference evidence="1" key="1">
    <citation type="submission" date="2023-11" db="EMBL/GenBank/DDBJ databases">
        <authorList>
            <person name="Alioto T."/>
            <person name="Alioto T."/>
            <person name="Gomez Garrido J."/>
        </authorList>
    </citation>
    <scope>NUCLEOTIDE SEQUENCE</scope>
</reference>
<accession>A0AAI8Z693</accession>
<evidence type="ECO:0000313" key="2">
    <source>
        <dbReference type="Proteomes" id="UP001296104"/>
    </source>
</evidence>
<keyword evidence="2" id="KW-1185">Reference proteome</keyword>
<protein>
    <submittedName>
        <fullName evidence="1">Uncharacterized protein</fullName>
    </submittedName>
</protein>
<comment type="caution">
    <text evidence="1">The sequence shown here is derived from an EMBL/GenBank/DDBJ whole genome shotgun (WGS) entry which is preliminary data.</text>
</comment>
<dbReference type="Proteomes" id="UP001296104">
    <property type="component" value="Unassembled WGS sequence"/>
</dbReference>
<proteinExistence type="predicted"/>
<dbReference type="AlphaFoldDB" id="A0AAI8Z693"/>